<reference evidence="3" key="1">
    <citation type="submission" date="2014-09" db="EMBL/GenBank/DDBJ databases">
        <authorList>
            <person name="Sharma Rahul"/>
            <person name="Thines Marco"/>
        </authorList>
    </citation>
    <scope>NUCLEOTIDE SEQUENCE [LARGE SCALE GENOMIC DNA]</scope>
</reference>
<evidence type="ECO:0000256" key="1">
    <source>
        <dbReference type="SAM" id="MobiDB-lite"/>
    </source>
</evidence>
<evidence type="ECO:0000313" key="2">
    <source>
        <dbReference type="EMBL" id="CEG49761.1"/>
    </source>
</evidence>
<dbReference type="OMA" id="CCKMSEY"/>
<dbReference type="RefSeq" id="XP_024586130.1">
    <property type="nucleotide sequence ID" value="XM_024720985.1"/>
</dbReference>
<organism evidence="2 3">
    <name type="scientific">Plasmopara halstedii</name>
    <name type="common">Downy mildew of sunflower</name>
    <dbReference type="NCBI Taxonomy" id="4781"/>
    <lineage>
        <taxon>Eukaryota</taxon>
        <taxon>Sar</taxon>
        <taxon>Stramenopiles</taxon>
        <taxon>Oomycota</taxon>
        <taxon>Peronosporomycetes</taxon>
        <taxon>Peronosporales</taxon>
        <taxon>Peronosporaceae</taxon>
        <taxon>Plasmopara</taxon>
    </lineage>
</organism>
<name>A0A0P1B4Q0_PLAHL</name>
<dbReference type="GeneID" id="36402562"/>
<dbReference type="Proteomes" id="UP000054928">
    <property type="component" value="Unassembled WGS sequence"/>
</dbReference>
<sequence>MAYWDALADDLSRTFVSIETDLRFRTTLLRQQCERLQSICNYIQELDTAHCEEKALRQTEMVAVEQSIQDAIQRARQIRTEHAANGDSSNEKRKAESHSREQLQNILAIAKATQSVQRIRQLPETRPRARLIYPRELKALEKQLHDLQEKERESSMRFAFCCKMNEYLSLSPARRQFVVNQKHKLGRHEIPVARIQTSFPCQMASLQHAYQKLHEFVLTKVKLESLQFEQIAKAPTLSSVIPIYCRVKQAKRILRLLDSETKALSMRLPDSAPQLSESTIHHRDTILAKIRKKTSRVNAGGIDNQALVDAASHRWIDKQLLEKLQGVWNTDKSAQVKALHPHDLYPTAVSEIVLTKLLNSLLESIRTCSTDTTEPRNASQVEGLMRLVRLVDSIALSGGRTYRSIVASH</sequence>
<feature type="region of interest" description="Disordered" evidence="1">
    <location>
        <begin position="80"/>
        <end position="100"/>
    </location>
</feature>
<protein>
    <submittedName>
        <fullName evidence="2">Uncharacterized protein</fullName>
    </submittedName>
</protein>
<evidence type="ECO:0000313" key="3">
    <source>
        <dbReference type="Proteomes" id="UP000054928"/>
    </source>
</evidence>
<proteinExistence type="predicted"/>
<dbReference type="EMBL" id="CCYD01003090">
    <property type="protein sequence ID" value="CEG49761.1"/>
    <property type="molecule type" value="Genomic_DNA"/>
</dbReference>
<dbReference type="AlphaFoldDB" id="A0A0P1B4Q0"/>
<accession>A0A0P1B4Q0</accession>
<dbReference type="OrthoDB" id="118693at2759"/>
<keyword evidence="3" id="KW-1185">Reference proteome</keyword>